<dbReference type="AlphaFoldDB" id="A0A835YJW1"/>
<evidence type="ECO:0000313" key="1">
    <source>
        <dbReference type="EMBL" id="KAG2499925.1"/>
    </source>
</evidence>
<proteinExistence type="predicted"/>
<dbReference type="Proteomes" id="UP000612055">
    <property type="component" value="Unassembled WGS sequence"/>
</dbReference>
<accession>A0A835YJW1</accession>
<reference evidence="1" key="1">
    <citation type="journal article" date="2020" name="bioRxiv">
        <title>Comparative genomics of Chlamydomonas.</title>
        <authorList>
            <person name="Craig R.J."/>
            <person name="Hasan A.R."/>
            <person name="Ness R.W."/>
            <person name="Keightley P.D."/>
        </authorList>
    </citation>
    <scope>NUCLEOTIDE SEQUENCE</scope>
    <source>
        <strain evidence="1">CCAP 11/70</strain>
    </source>
</reference>
<gene>
    <name evidence="1" type="ORF">HYH03_002212</name>
</gene>
<dbReference type="EMBL" id="JAEHOE010000005">
    <property type="protein sequence ID" value="KAG2499925.1"/>
    <property type="molecule type" value="Genomic_DNA"/>
</dbReference>
<organism evidence="1 2">
    <name type="scientific">Edaphochlamys debaryana</name>
    <dbReference type="NCBI Taxonomy" id="47281"/>
    <lineage>
        <taxon>Eukaryota</taxon>
        <taxon>Viridiplantae</taxon>
        <taxon>Chlorophyta</taxon>
        <taxon>core chlorophytes</taxon>
        <taxon>Chlorophyceae</taxon>
        <taxon>CS clade</taxon>
        <taxon>Chlamydomonadales</taxon>
        <taxon>Chlamydomonadales incertae sedis</taxon>
        <taxon>Edaphochlamys</taxon>
    </lineage>
</organism>
<keyword evidence="2" id="KW-1185">Reference proteome</keyword>
<sequence>MAACLAVLTDPNLLSRILAGEAREDARSVRLLSSGICAAYDAQTQQLWAKDSGQGDIAARELSLRRILAHGCRPAQVIVEVTDSSQADQQQAGLRLLRPFVDVSRTSPLLTREHLADAACLTAGRAPRLLARAFPHLTLWDAEAAGSSLAGALRLLLGSGPGDQSPVPRRPVLPHLHSLDLGAKSTELMEGLCAALRGATQLRHLKLDMDLEAMHSAIEDLATLTALPPRSLLL</sequence>
<protein>
    <submittedName>
        <fullName evidence="1">Uncharacterized protein</fullName>
    </submittedName>
</protein>
<name>A0A835YJW1_9CHLO</name>
<evidence type="ECO:0000313" key="2">
    <source>
        <dbReference type="Proteomes" id="UP000612055"/>
    </source>
</evidence>
<comment type="caution">
    <text evidence="1">The sequence shown here is derived from an EMBL/GenBank/DDBJ whole genome shotgun (WGS) entry which is preliminary data.</text>
</comment>